<evidence type="ECO:0000313" key="2">
    <source>
        <dbReference type="Proteomes" id="UP001055439"/>
    </source>
</evidence>
<dbReference type="AlphaFoldDB" id="A0A9E7HNW7"/>
<evidence type="ECO:0000313" key="1">
    <source>
        <dbReference type="EMBL" id="URE36670.1"/>
    </source>
</evidence>
<organism evidence="1 2">
    <name type="scientific">Musa troglodytarum</name>
    <name type="common">fe'i banana</name>
    <dbReference type="NCBI Taxonomy" id="320322"/>
    <lineage>
        <taxon>Eukaryota</taxon>
        <taxon>Viridiplantae</taxon>
        <taxon>Streptophyta</taxon>
        <taxon>Embryophyta</taxon>
        <taxon>Tracheophyta</taxon>
        <taxon>Spermatophyta</taxon>
        <taxon>Magnoliopsida</taxon>
        <taxon>Liliopsida</taxon>
        <taxon>Zingiberales</taxon>
        <taxon>Musaceae</taxon>
        <taxon>Musa</taxon>
    </lineage>
</organism>
<dbReference type="EMBL" id="CP097510">
    <property type="protein sequence ID" value="URE36670.1"/>
    <property type="molecule type" value="Genomic_DNA"/>
</dbReference>
<reference evidence="1" key="1">
    <citation type="submission" date="2022-05" db="EMBL/GenBank/DDBJ databases">
        <title>The Musa troglodytarum L. genome provides insights into the mechanism of non-climacteric behaviour and enrichment of carotenoids.</title>
        <authorList>
            <person name="Wang J."/>
        </authorList>
    </citation>
    <scope>NUCLEOTIDE SEQUENCE</scope>
    <source>
        <tissue evidence="1">Leaf</tissue>
    </source>
</reference>
<keyword evidence="2" id="KW-1185">Reference proteome</keyword>
<protein>
    <submittedName>
        <fullName evidence="1">Uncharacterized protein</fullName>
    </submittedName>
</protein>
<sequence length="217" mass="23530">MKLFSPTCPRNAFNKRIAPIRGPCDFSSSFLGLRLLERDHYLALMRLGGVDGADKALSACFVGTPTPYVALRTRSICQVLRLCRLSSTPYGNSSSFARPQVPSQEDALDGWRSVTPPPLVASNPLLAPYAPPAPQRHCSVSEFAHDPPVVLGQHSLAPSCSIRRDVSPWYKGIHELARSKLADISLPIGLIGGFTPAVLPCSFWSVKLCSICLDSNN</sequence>
<gene>
    <name evidence="1" type="ORF">MUK42_07727</name>
</gene>
<name>A0A9E7HNW7_9LILI</name>
<dbReference type="Proteomes" id="UP001055439">
    <property type="component" value="Chromosome 8"/>
</dbReference>
<proteinExistence type="predicted"/>
<accession>A0A9E7HNW7</accession>